<evidence type="ECO:0000313" key="3">
    <source>
        <dbReference type="Proteomes" id="UP001597371"/>
    </source>
</evidence>
<dbReference type="InterPro" id="IPR047047">
    <property type="entry name" value="GST_Omega-like_C"/>
</dbReference>
<dbReference type="EC" id="1.8.5.-" evidence="2"/>
<dbReference type="PANTHER" id="PTHR32419">
    <property type="entry name" value="GLUTATHIONYL-HYDROQUINONE REDUCTASE"/>
    <property type="match status" value="1"/>
</dbReference>
<organism evidence="2 3">
    <name type="scientific">Aureimonas populi</name>
    <dbReference type="NCBI Taxonomy" id="1701758"/>
    <lineage>
        <taxon>Bacteria</taxon>
        <taxon>Pseudomonadati</taxon>
        <taxon>Pseudomonadota</taxon>
        <taxon>Alphaproteobacteria</taxon>
        <taxon>Hyphomicrobiales</taxon>
        <taxon>Aurantimonadaceae</taxon>
        <taxon>Aureimonas</taxon>
    </lineage>
</organism>
<dbReference type="InterPro" id="IPR036282">
    <property type="entry name" value="Glutathione-S-Trfase_C_sf"/>
</dbReference>
<dbReference type="SUPFAM" id="SSF52833">
    <property type="entry name" value="Thioredoxin-like"/>
    <property type="match status" value="1"/>
</dbReference>
<dbReference type="SFLD" id="SFLDG01148">
    <property type="entry name" value="Xi_(cytGST)"/>
    <property type="match status" value="1"/>
</dbReference>
<evidence type="ECO:0000313" key="2">
    <source>
        <dbReference type="EMBL" id="MFD2239358.1"/>
    </source>
</evidence>
<keyword evidence="2" id="KW-0560">Oxidoreductase</keyword>
<dbReference type="InterPro" id="IPR004045">
    <property type="entry name" value="Glutathione_S-Trfase_N"/>
</dbReference>
<dbReference type="InterPro" id="IPR036249">
    <property type="entry name" value="Thioredoxin-like_sf"/>
</dbReference>
<feature type="domain" description="GST C-terminal" evidence="1">
    <location>
        <begin position="171"/>
        <end position="296"/>
    </location>
</feature>
<reference evidence="3" key="1">
    <citation type="journal article" date="2019" name="Int. J. Syst. Evol. Microbiol.">
        <title>The Global Catalogue of Microorganisms (GCM) 10K type strain sequencing project: providing services to taxonomists for standard genome sequencing and annotation.</title>
        <authorList>
            <consortium name="The Broad Institute Genomics Platform"/>
            <consortium name="The Broad Institute Genome Sequencing Center for Infectious Disease"/>
            <person name="Wu L."/>
            <person name="Ma J."/>
        </authorList>
    </citation>
    <scope>NUCLEOTIDE SEQUENCE [LARGE SCALE GENOMIC DNA]</scope>
    <source>
        <strain evidence="3">ZS-35-S2</strain>
    </source>
</reference>
<gene>
    <name evidence="2" type="ORF">ACFSKQ_18065</name>
</gene>
<dbReference type="PIRSF" id="PIRSF015753">
    <property type="entry name" value="GST"/>
    <property type="match status" value="1"/>
</dbReference>
<dbReference type="SFLD" id="SFLDS00019">
    <property type="entry name" value="Glutathione_Transferase_(cytos"/>
    <property type="match status" value="1"/>
</dbReference>
<comment type="caution">
    <text evidence="2">The sequence shown here is derived from an EMBL/GenBank/DDBJ whole genome shotgun (WGS) entry which is preliminary data.</text>
</comment>
<dbReference type="Pfam" id="PF13410">
    <property type="entry name" value="GST_C_2"/>
    <property type="match status" value="1"/>
</dbReference>
<sequence>MLVDGKWTADWQPVQATDKKGGFVRQTSGFRHWITPDGSAGPTGEAGFKAEAGRYHLYVALICPWASRTLIARKLKGLEDAISLSVVEPALTDEGWRFGDYPGSDRDTLNGASHLHELYTRADPHYTGRATVPVLWDKERATIVNNESADIVRMFNSGFGTLARPDFELYPQDLRERIDALNERIYPRLNNGVYRAGFATTQLAYEEAFADVFSMLDELEERLGGEGPFLFGERFTEADIRLFVTLVRFDAAYHGLFKCNLRRLADYPALSAYLARVLAVPGVRGTVDIDHIKRGYYSIKALNPTGIVPVGPDLPGLDPVASRYAGQAAGAQALKEPA</sequence>
<keyword evidence="3" id="KW-1185">Reference proteome</keyword>
<protein>
    <submittedName>
        <fullName evidence="2">Glutathione S-transferase family protein</fullName>
        <ecNumber evidence="2">1.8.5.-</ecNumber>
    </submittedName>
</protein>
<dbReference type="SFLD" id="SFLDG01206">
    <property type="entry name" value="Xi.1"/>
    <property type="match status" value="1"/>
</dbReference>
<dbReference type="PROSITE" id="PS50405">
    <property type="entry name" value="GST_CTER"/>
    <property type="match status" value="1"/>
</dbReference>
<proteinExistence type="predicted"/>
<dbReference type="InterPro" id="IPR016639">
    <property type="entry name" value="GST_Omega/GSH"/>
</dbReference>
<dbReference type="SUPFAM" id="SSF47616">
    <property type="entry name" value="GST C-terminal domain-like"/>
    <property type="match status" value="1"/>
</dbReference>
<dbReference type="Gene3D" id="1.20.1050.10">
    <property type="match status" value="1"/>
</dbReference>
<dbReference type="Proteomes" id="UP001597371">
    <property type="component" value="Unassembled WGS sequence"/>
</dbReference>
<evidence type="ECO:0000259" key="1">
    <source>
        <dbReference type="PROSITE" id="PS50405"/>
    </source>
</evidence>
<dbReference type="InterPro" id="IPR040079">
    <property type="entry name" value="Glutathione_S-Trfase"/>
</dbReference>
<dbReference type="Pfam" id="PF13409">
    <property type="entry name" value="GST_N_2"/>
    <property type="match status" value="1"/>
</dbReference>
<dbReference type="PANTHER" id="PTHR32419:SF6">
    <property type="entry name" value="GLUTATHIONE S-TRANSFERASE OMEGA-LIKE 1-RELATED"/>
    <property type="match status" value="1"/>
</dbReference>
<dbReference type="EMBL" id="JBHUIJ010000028">
    <property type="protein sequence ID" value="MFD2239358.1"/>
    <property type="molecule type" value="Genomic_DNA"/>
</dbReference>
<dbReference type="GO" id="GO:0016491">
    <property type="term" value="F:oxidoreductase activity"/>
    <property type="evidence" value="ECO:0007669"/>
    <property type="project" value="UniProtKB-KW"/>
</dbReference>
<accession>A0ABW5CRE3</accession>
<name>A0ABW5CRE3_9HYPH</name>
<dbReference type="CDD" id="cd03190">
    <property type="entry name" value="GST_C_Omega_like"/>
    <property type="match status" value="1"/>
</dbReference>
<dbReference type="Gene3D" id="3.40.30.10">
    <property type="entry name" value="Glutaredoxin"/>
    <property type="match status" value="1"/>
</dbReference>
<dbReference type="InterPro" id="IPR010987">
    <property type="entry name" value="Glutathione-S-Trfase_C-like"/>
</dbReference>
<dbReference type="RefSeq" id="WP_209738114.1">
    <property type="nucleotide sequence ID" value="NZ_CP072611.1"/>
</dbReference>